<sequence length="325" mass="35293">MPASAAAPLPILSLPEPSTAPPKRHEWWRGTLPTVPATDDWEDVIERVLRVDDGVSLVVLDGSPRRTLTIPAPGAPVFGMQVWLEGEAVLAVEGGEPLKVAGGAALLFNHEHAVGWATHLPAHRRVRMIDVRYTPDALTRASGSMPVALLRKRFHRDVSVPAQGSLVASLDAPTSLLALAGSLTGEAPPAPEARRLWYCAKSLEMLSAFVQLLSLPDALAGPLAHEHQRVHRACELLRDRCAEHWPPGRLAREVGLSEKRLQQLMRECVGRSVHAYLSEMRLARASDLLQAGMSVTQAAGEVGFSSLSHFSKVFKARYGASPRSW</sequence>
<dbReference type="Pfam" id="PF12833">
    <property type="entry name" value="HTH_18"/>
    <property type="match status" value="1"/>
</dbReference>
<dbReference type="Gene3D" id="1.10.10.60">
    <property type="entry name" value="Homeodomain-like"/>
    <property type="match status" value="1"/>
</dbReference>
<keyword evidence="2" id="KW-0238">DNA-binding</keyword>
<dbReference type="PANTHER" id="PTHR47893">
    <property type="entry name" value="REGULATORY PROTEIN PCHR"/>
    <property type="match status" value="1"/>
</dbReference>
<dbReference type="PROSITE" id="PS01124">
    <property type="entry name" value="HTH_ARAC_FAMILY_2"/>
    <property type="match status" value="1"/>
</dbReference>
<dbReference type="OrthoDB" id="9789899at2"/>
<gene>
    <name evidence="6" type="ORF">C4E15_04470</name>
</gene>
<feature type="region of interest" description="Disordered" evidence="4">
    <location>
        <begin position="1"/>
        <end position="25"/>
    </location>
</feature>
<protein>
    <submittedName>
        <fullName evidence="6">AraC family transcriptional regulator</fullName>
    </submittedName>
</protein>
<evidence type="ECO:0000313" key="6">
    <source>
        <dbReference type="EMBL" id="PPA77695.1"/>
    </source>
</evidence>
<keyword evidence="3" id="KW-0804">Transcription</keyword>
<accession>A0A2S5GXV9</accession>
<proteinExistence type="predicted"/>
<evidence type="ECO:0000259" key="5">
    <source>
        <dbReference type="PROSITE" id="PS01124"/>
    </source>
</evidence>
<dbReference type="PANTHER" id="PTHR47893:SF1">
    <property type="entry name" value="REGULATORY PROTEIN PCHR"/>
    <property type="match status" value="1"/>
</dbReference>
<dbReference type="EMBL" id="PREU01000002">
    <property type="protein sequence ID" value="PPA77695.1"/>
    <property type="molecule type" value="Genomic_DNA"/>
</dbReference>
<dbReference type="GO" id="GO:0043565">
    <property type="term" value="F:sequence-specific DNA binding"/>
    <property type="evidence" value="ECO:0007669"/>
    <property type="project" value="InterPro"/>
</dbReference>
<dbReference type="SMART" id="SM00342">
    <property type="entry name" value="HTH_ARAC"/>
    <property type="match status" value="1"/>
</dbReference>
<evidence type="ECO:0000256" key="4">
    <source>
        <dbReference type="SAM" id="MobiDB-lite"/>
    </source>
</evidence>
<reference evidence="6 7" key="1">
    <citation type="submission" date="2018-02" db="EMBL/GenBank/DDBJ databases">
        <title>Draft Genome of Achromobacter spanius stain 6.</title>
        <authorList>
            <person name="Gunasekera T.S."/>
            <person name="Radwan O."/>
            <person name="Ruiz O.N."/>
        </authorList>
    </citation>
    <scope>NUCLEOTIDE SEQUENCE [LARGE SCALE GENOMIC DNA]</scope>
    <source>
        <strain evidence="6 7">6</strain>
    </source>
</reference>
<keyword evidence="1" id="KW-0805">Transcription regulation</keyword>
<evidence type="ECO:0000256" key="2">
    <source>
        <dbReference type="ARBA" id="ARBA00023125"/>
    </source>
</evidence>
<comment type="caution">
    <text evidence="6">The sequence shown here is derived from an EMBL/GenBank/DDBJ whole genome shotgun (WGS) entry which is preliminary data.</text>
</comment>
<feature type="domain" description="HTH araC/xylS-type" evidence="5">
    <location>
        <begin position="231"/>
        <end position="325"/>
    </location>
</feature>
<dbReference type="RefSeq" id="WP_046803122.1">
    <property type="nucleotide sequence ID" value="NZ_PREU01000002.1"/>
</dbReference>
<evidence type="ECO:0000256" key="3">
    <source>
        <dbReference type="ARBA" id="ARBA00023163"/>
    </source>
</evidence>
<dbReference type="InterPro" id="IPR009057">
    <property type="entry name" value="Homeodomain-like_sf"/>
</dbReference>
<evidence type="ECO:0000256" key="1">
    <source>
        <dbReference type="ARBA" id="ARBA00023015"/>
    </source>
</evidence>
<name>A0A2S5GXV9_9BURK</name>
<dbReference type="InterPro" id="IPR018060">
    <property type="entry name" value="HTH_AraC"/>
</dbReference>
<evidence type="ECO:0000313" key="7">
    <source>
        <dbReference type="Proteomes" id="UP000239990"/>
    </source>
</evidence>
<dbReference type="Proteomes" id="UP000239990">
    <property type="component" value="Unassembled WGS sequence"/>
</dbReference>
<dbReference type="PRINTS" id="PR00032">
    <property type="entry name" value="HTHARAC"/>
</dbReference>
<dbReference type="InterPro" id="IPR020449">
    <property type="entry name" value="Tscrpt_reg_AraC-type_HTH"/>
</dbReference>
<dbReference type="SUPFAM" id="SSF46689">
    <property type="entry name" value="Homeodomain-like"/>
    <property type="match status" value="2"/>
</dbReference>
<dbReference type="GO" id="GO:0003700">
    <property type="term" value="F:DNA-binding transcription factor activity"/>
    <property type="evidence" value="ECO:0007669"/>
    <property type="project" value="InterPro"/>
</dbReference>
<dbReference type="AlphaFoldDB" id="A0A2S5GXV9"/>
<dbReference type="InterPro" id="IPR053142">
    <property type="entry name" value="PchR_regulatory_protein"/>
</dbReference>
<feature type="compositionally biased region" description="Low complexity" evidence="4">
    <location>
        <begin position="1"/>
        <end position="17"/>
    </location>
</feature>
<organism evidence="6 7">
    <name type="scientific">Achromobacter spanius</name>
    <dbReference type="NCBI Taxonomy" id="217203"/>
    <lineage>
        <taxon>Bacteria</taxon>
        <taxon>Pseudomonadati</taxon>
        <taxon>Pseudomonadota</taxon>
        <taxon>Betaproteobacteria</taxon>
        <taxon>Burkholderiales</taxon>
        <taxon>Alcaligenaceae</taxon>
        <taxon>Achromobacter</taxon>
    </lineage>
</organism>